<name>A0ABS8R543_9LACO</name>
<sequence>MKSVKVVLLIVEGSNDEDLLDDYMEELFANKKANYRFKVTHGDILTGNSRETAINRVNDVLMKVMNTQKFKLKDIHSIYHIVDVDGCFIDQASFVVDQNIDKTHAYNLDNKKVSCKNNSLRRSLINTWKDKRQRLMRLASNKKVHNKDYNLIFFSLTSEHVICGQVKYDQSEKETSIEKFHESCPNVKDFKEFIKNNNLSSSIENLKKSDGFNRGTNISKLISDVEDLSLS</sequence>
<organism evidence="1 2">
    <name type="scientific">Limosilactobacillus agrestis</name>
    <dbReference type="NCBI Taxonomy" id="2759748"/>
    <lineage>
        <taxon>Bacteria</taxon>
        <taxon>Bacillati</taxon>
        <taxon>Bacillota</taxon>
        <taxon>Bacilli</taxon>
        <taxon>Lactobacillales</taxon>
        <taxon>Lactobacillaceae</taxon>
        <taxon>Limosilactobacillus</taxon>
    </lineage>
</organism>
<evidence type="ECO:0000313" key="2">
    <source>
        <dbReference type="Proteomes" id="UP001199710"/>
    </source>
</evidence>
<evidence type="ECO:0000313" key="1">
    <source>
        <dbReference type="EMBL" id="MCD7129817.1"/>
    </source>
</evidence>
<comment type="caution">
    <text evidence="1">The sequence shown here is derived from an EMBL/GenBank/DDBJ whole genome shotgun (WGS) entry which is preliminary data.</text>
</comment>
<dbReference type="Proteomes" id="UP001199710">
    <property type="component" value="Unassembled WGS sequence"/>
</dbReference>
<accession>A0ABS8R543</accession>
<proteinExistence type="predicted"/>
<gene>
    <name evidence="1" type="ORF">LTY36_01085</name>
</gene>
<dbReference type="RefSeq" id="WP_231823050.1">
    <property type="nucleotide sequence ID" value="NZ_JAJPDE010000014.1"/>
</dbReference>
<protein>
    <submittedName>
        <fullName evidence="1">Uncharacterized protein</fullName>
    </submittedName>
</protein>
<keyword evidence="2" id="KW-1185">Reference proteome</keyword>
<reference evidence="1 2" key="1">
    <citation type="submission" date="2021-12" db="EMBL/GenBank/DDBJ databases">
        <title>A phylogenomic analysis of Limosilactobacillus reuteri reveals ancient and stable evolutionary relationships with rodents and birds and zoonotic transmission to humans.</title>
        <authorList>
            <person name="Li F."/>
            <person name="Li X."/>
            <person name="Cheng C."/>
            <person name="Tollenaar S."/>
            <person name="Zhang J.S."/>
            <person name="Simpson D."/>
            <person name="Tasseva G."/>
            <person name="Perez-Munoz M.E."/>
            <person name="Frese S."/>
            <person name="Gaenzle M.G."/>
            <person name="Walter J."/>
            <person name="Zheng J."/>
        </authorList>
    </citation>
    <scope>NUCLEOTIDE SEQUENCE [LARGE SCALE GENOMIC DNA]</scope>
    <source>
        <strain evidence="1 2">BG-MG3-B</strain>
    </source>
</reference>
<dbReference type="EMBL" id="JAJPDE010000014">
    <property type="protein sequence ID" value="MCD7129817.1"/>
    <property type="molecule type" value="Genomic_DNA"/>
</dbReference>